<accession>A0ABQ7ULL5</accession>
<keyword evidence="2" id="KW-1185">Reference proteome</keyword>
<proteinExistence type="predicted"/>
<name>A0ABQ7ULL5_SOLTU</name>
<comment type="caution">
    <text evidence="1">The sequence shown here is derived from an EMBL/GenBank/DDBJ whole genome shotgun (WGS) entry which is preliminary data.</text>
</comment>
<sequence>MHAMECGYSKRQLEKRKKAPNRSLWTLDLGFLDSGISSLRAQSVKRRRFKENGELTAHRLLWDPSLEVTIVEQLQLGGSNLKEASALYLLECWSPPRRPVAAGRLLLDSGHSGRRRKVGSGKAVGWTSAMGDRGVRSLNFEKFVQCAAMKN</sequence>
<dbReference type="EMBL" id="JAIVGD010000019">
    <property type="protein sequence ID" value="KAH0750509.1"/>
    <property type="molecule type" value="Genomic_DNA"/>
</dbReference>
<dbReference type="Proteomes" id="UP000826656">
    <property type="component" value="Unassembled WGS sequence"/>
</dbReference>
<protein>
    <submittedName>
        <fullName evidence="1">Uncharacterized protein</fullName>
    </submittedName>
</protein>
<gene>
    <name evidence="1" type="ORF">KY290_029741</name>
</gene>
<reference evidence="1 2" key="1">
    <citation type="journal article" date="2021" name="bioRxiv">
        <title>Chromosome-scale and haplotype-resolved genome assembly of a tetraploid potato cultivar.</title>
        <authorList>
            <person name="Sun H."/>
            <person name="Jiao W.-B."/>
            <person name="Krause K."/>
            <person name="Campoy J.A."/>
            <person name="Goel M."/>
            <person name="Folz-Donahue K."/>
            <person name="Kukat C."/>
            <person name="Huettel B."/>
            <person name="Schneeberger K."/>
        </authorList>
    </citation>
    <scope>NUCLEOTIDE SEQUENCE [LARGE SCALE GENOMIC DNA]</scope>
    <source>
        <strain evidence="1">SolTubOtavaFocal</strain>
        <tissue evidence="1">Leaves</tissue>
    </source>
</reference>
<organism evidence="1 2">
    <name type="scientific">Solanum tuberosum</name>
    <name type="common">Potato</name>
    <dbReference type="NCBI Taxonomy" id="4113"/>
    <lineage>
        <taxon>Eukaryota</taxon>
        <taxon>Viridiplantae</taxon>
        <taxon>Streptophyta</taxon>
        <taxon>Embryophyta</taxon>
        <taxon>Tracheophyta</taxon>
        <taxon>Spermatophyta</taxon>
        <taxon>Magnoliopsida</taxon>
        <taxon>eudicotyledons</taxon>
        <taxon>Gunneridae</taxon>
        <taxon>Pentapetalae</taxon>
        <taxon>asterids</taxon>
        <taxon>lamiids</taxon>
        <taxon>Solanales</taxon>
        <taxon>Solanaceae</taxon>
        <taxon>Solanoideae</taxon>
        <taxon>Solaneae</taxon>
        <taxon>Solanum</taxon>
    </lineage>
</organism>
<evidence type="ECO:0000313" key="1">
    <source>
        <dbReference type="EMBL" id="KAH0750509.1"/>
    </source>
</evidence>
<evidence type="ECO:0000313" key="2">
    <source>
        <dbReference type="Proteomes" id="UP000826656"/>
    </source>
</evidence>